<evidence type="ECO:0000313" key="2">
    <source>
        <dbReference type="EMBL" id="PWR24387.1"/>
    </source>
</evidence>
<name>A0A317EBA8_9PROT</name>
<dbReference type="OrthoDB" id="9796962at2"/>
<dbReference type="SUPFAM" id="SSF110087">
    <property type="entry name" value="DR1885-like metal-binding protein"/>
    <property type="match status" value="1"/>
</dbReference>
<dbReference type="PANTHER" id="PTHR36302:SF1">
    <property type="entry name" value="COPPER CHAPERONE PCU(A)C"/>
    <property type="match status" value="1"/>
</dbReference>
<comment type="caution">
    <text evidence="2">The sequence shown here is derived from an EMBL/GenBank/DDBJ whole genome shotgun (WGS) entry which is preliminary data.</text>
</comment>
<dbReference type="PANTHER" id="PTHR36302">
    <property type="entry name" value="BLR7088 PROTEIN"/>
    <property type="match status" value="1"/>
</dbReference>
<dbReference type="Proteomes" id="UP000245461">
    <property type="component" value="Unassembled WGS sequence"/>
</dbReference>
<evidence type="ECO:0000256" key="1">
    <source>
        <dbReference type="SAM" id="SignalP"/>
    </source>
</evidence>
<dbReference type="InterPro" id="IPR058248">
    <property type="entry name" value="Lxx211020-like"/>
</dbReference>
<dbReference type="EMBL" id="QGLE01000004">
    <property type="protein sequence ID" value="PWR24387.1"/>
    <property type="molecule type" value="Genomic_DNA"/>
</dbReference>
<accession>A0A317EBA8</accession>
<reference evidence="2 3" key="1">
    <citation type="submission" date="2018-05" db="EMBL/GenBank/DDBJ databases">
        <title>Zavarzinia sp. HR-AS.</title>
        <authorList>
            <person name="Lee Y."/>
            <person name="Jeon C.O."/>
        </authorList>
    </citation>
    <scope>NUCLEOTIDE SEQUENCE [LARGE SCALE GENOMIC DNA]</scope>
    <source>
        <strain evidence="2 3">HR-AS</strain>
    </source>
</reference>
<dbReference type="RefSeq" id="WP_109905170.1">
    <property type="nucleotide sequence ID" value="NZ_QGLE01000004.1"/>
</dbReference>
<dbReference type="InterPro" id="IPR007410">
    <property type="entry name" value="LpqE-like"/>
</dbReference>
<feature type="chain" id="PRO_5016462325" description="Copper chaperone PCu(A)C" evidence="1">
    <location>
        <begin position="25"/>
        <end position="169"/>
    </location>
</feature>
<dbReference type="Gene3D" id="2.60.40.1890">
    <property type="entry name" value="PCu(A)C copper chaperone"/>
    <property type="match status" value="1"/>
</dbReference>
<evidence type="ECO:0008006" key="4">
    <source>
        <dbReference type="Google" id="ProtNLM"/>
    </source>
</evidence>
<gene>
    <name evidence="2" type="ORF">DKG74_09785</name>
</gene>
<organism evidence="2 3">
    <name type="scientific">Zavarzinia aquatilis</name>
    <dbReference type="NCBI Taxonomy" id="2211142"/>
    <lineage>
        <taxon>Bacteria</taxon>
        <taxon>Pseudomonadati</taxon>
        <taxon>Pseudomonadota</taxon>
        <taxon>Alphaproteobacteria</taxon>
        <taxon>Rhodospirillales</taxon>
        <taxon>Zavarziniaceae</taxon>
        <taxon>Zavarzinia</taxon>
    </lineage>
</organism>
<keyword evidence="1" id="KW-0732">Signal</keyword>
<proteinExistence type="predicted"/>
<feature type="signal peptide" evidence="1">
    <location>
        <begin position="1"/>
        <end position="24"/>
    </location>
</feature>
<dbReference type="Pfam" id="PF04314">
    <property type="entry name" value="PCuAC"/>
    <property type="match status" value="1"/>
</dbReference>
<evidence type="ECO:0000313" key="3">
    <source>
        <dbReference type="Proteomes" id="UP000245461"/>
    </source>
</evidence>
<protein>
    <recommendedName>
        <fullName evidence="4">Copper chaperone PCu(A)C</fullName>
    </recommendedName>
</protein>
<keyword evidence="3" id="KW-1185">Reference proteome</keyword>
<sequence>MSFSLIRAAAFALAALSLSAPAFAHEFEAGTLEVVHPWSRATPAGAKVAGGFFKVENKGDAPDRLLSVASDVAEKAQIHEMTMTAEGMASMNQVTGGVEIAPGATLELKPGSYHVMFIGLKKPLVEGEKFKATLNFEKAGTVEVEFVVGPLGGTSGHGEEQGHNHGTMQ</sequence>
<dbReference type="InterPro" id="IPR036182">
    <property type="entry name" value="PCuAC_sf"/>
</dbReference>
<dbReference type="AlphaFoldDB" id="A0A317EBA8"/>